<name>A0AAV3NHU1_LITER</name>
<evidence type="ECO:0000313" key="1">
    <source>
        <dbReference type="EMBL" id="GAA0138914.1"/>
    </source>
</evidence>
<keyword evidence="2" id="KW-1185">Reference proteome</keyword>
<comment type="caution">
    <text evidence="1">The sequence shown here is derived from an EMBL/GenBank/DDBJ whole genome shotgun (WGS) entry which is preliminary data.</text>
</comment>
<proteinExistence type="predicted"/>
<organism evidence="1 2">
    <name type="scientific">Lithospermum erythrorhizon</name>
    <name type="common">Purple gromwell</name>
    <name type="synonym">Lithospermum officinale var. erythrorhizon</name>
    <dbReference type="NCBI Taxonomy" id="34254"/>
    <lineage>
        <taxon>Eukaryota</taxon>
        <taxon>Viridiplantae</taxon>
        <taxon>Streptophyta</taxon>
        <taxon>Embryophyta</taxon>
        <taxon>Tracheophyta</taxon>
        <taxon>Spermatophyta</taxon>
        <taxon>Magnoliopsida</taxon>
        <taxon>eudicotyledons</taxon>
        <taxon>Gunneridae</taxon>
        <taxon>Pentapetalae</taxon>
        <taxon>asterids</taxon>
        <taxon>lamiids</taxon>
        <taxon>Boraginales</taxon>
        <taxon>Boraginaceae</taxon>
        <taxon>Boraginoideae</taxon>
        <taxon>Lithospermeae</taxon>
        <taxon>Lithospermum</taxon>
    </lineage>
</organism>
<evidence type="ECO:0000313" key="2">
    <source>
        <dbReference type="Proteomes" id="UP001454036"/>
    </source>
</evidence>
<accession>A0AAV3NHU1</accession>
<reference evidence="1 2" key="1">
    <citation type="submission" date="2024-01" db="EMBL/GenBank/DDBJ databases">
        <title>The complete chloroplast genome sequence of Lithospermum erythrorhizon: insights into the phylogenetic relationship among Boraginaceae species and the maternal lineages of purple gromwells.</title>
        <authorList>
            <person name="Okada T."/>
            <person name="Watanabe K."/>
        </authorList>
    </citation>
    <scope>NUCLEOTIDE SEQUENCE [LARGE SCALE GENOMIC DNA]</scope>
</reference>
<protein>
    <submittedName>
        <fullName evidence="1">Uncharacterized protein</fullName>
    </submittedName>
</protein>
<dbReference type="Proteomes" id="UP001454036">
    <property type="component" value="Unassembled WGS sequence"/>
</dbReference>
<sequence length="148" mass="16469">MNVRTVGSAPKEVGEDLVNFIKGGEWKFVDSHRQDDSFCILSSDCVGKFLSHQDIILSSSTMDKPILEAREKGVEGEREVEVIDLGGSEMGGDVLNGSEFFLIFIGGKCVKIFEEVSAMRLMSSSEERSKPFSMTIFKIELIFVLYLT</sequence>
<dbReference type="EMBL" id="BAABME010015014">
    <property type="protein sequence ID" value="GAA0138914.1"/>
    <property type="molecule type" value="Genomic_DNA"/>
</dbReference>
<dbReference type="AlphaFoldDB" id="A0AAV3NHU1"/>
<gene>
    <name evidence="1" type="ORF">LIER_35000</name>
</gene>